<dbReference type="RefSeq" id="WP_068698051.1">
    <property type="nucleotide sequence ID" value="NZ_CP014167.1"/>
</dbReference>
<dbReference type="KEGG" id="pyg:AWM70_15980"/>
<keyword evidence="1" id="KW-0472">Membrane</keyword>
<dbReference type="EMBL" id="CP014167">
    <property type="protein sequence ID" value="ANS75900.1"/>
    <property type="molecule type" value="Genomic_DNA"/>
</dbReference>
<sequence length="87" mass="9954">MNKEKDRNFMINEILLIIAYAAVYIAGCRPIKGQKQVYKKAVLALLFVWSAVEWILGSNGKWYPTLSVVYFTFYKPIGQAIVHWLGG</sequence>
<proteinExistence type="predicted"/>
<reference evidence="2 3" key="1">
    <citation type="submission" date="2016-01" db="EMBL/GenBank/DDBJ databases">
        <title>Complete Genome Sequence of Paenibacillus yonginensis DCY84, a novel Plant Growth-Promoting Bacteria with Elicitation of Induced Systemic Resistance.</title>
        <authorList>
            <person name="Kim Y.J."/>
            <person name="Yang D.C."/>
            <person name="Sukweenadhi J."/>
        </authorList>
    </citation>
    <scope>NUCLEOTIDE SEQUENCE [LARGE SCALE GENOMIC DNA]</scope>
    <source>
        <strain evidence="2 3">DCY84</strain>
    </source>
</reference>
<evidence type="ECO:0000313" key="3">
    <source>
        <dbReference type="Proteomes" id="UP000092573"/>
    </source>
</evidence>
<keyword evidence="1" id="KW-0812">Transmembrane</keyword>
<dbReference type="OrthoDB" id="2646108at2"/>
<accession>A0A1B1N3A3</accession>
<evidence type="ECO:0000256" key="1">
    <source>
        <dbReference type="SAM" id="Phobius"/>
    </source>
</evidence>
<name>A0A1B1N3A3_9BACL</name>
<feature type="transmembrane region" description="Helical" evidence="1">
    <location>
        <begin position="38"/>
        <end position="56"/>
    </location>
</feature>
<keyword evidence="1" id="KW-1133">Transmembrane helix</keyword>
<evidence type="ECO:0000313" key="2">
    <source>
        <dbReference type="EMBL" id="ANS75900.1"/>
    </source>
</evidence>
<dbReference type="AlphaFoldDB" id="A0A1B1N3A3"/>
<organism evidence="2 3">
    <name type="scientific">Paenibacillus yonginensis</name>
    <dbReference type="NCBI Taxonomy" id="1462996"/>
    <lineage>
        <taxon>Bacteria</taxon>
        <taxon>Bacillati</taxon>
        <taxon>Bacillota</taxon>
        <taxon>Bacilli</taxon>
        <taxon>Bacillales</taxon>
        <taxon>Paenibacillaceae</taxon>
        <taxon>Paenibacillus</taxon>
    </lineage>
</organism>
<feature type="transmembrane region" description="Helical" evidence="1">
    <location>
        <begin position="9"/>
        <end position="26"/>
    </location>
</feature>
<protein>
    <submittedName>
        <fullName evidence="2">Uncharacterized protein</fullName>
    </submittedName>
</protein>
<dbReference type="STRING" id="1462996.AWM70_15980"/>
<gene>
    <name evidence="2" type="ORF">AWM70_15980</name>
</gene>
<keyword evidence="3" id="KW-1185">Reference proteome</keyword>
<dbReference type="Proteomes" id="UP000092573">
    <property type="component" value="Chromosome"/>
</dbReference>